<keyword evidence="1" id="KW-1133">Transmembrane helix</keyword>
<reference evidence="2 3" key="1">
    <citation type="submission" date="2024-03" db="EMBL/GenBank/DDBJ databases">
        <title>Pseudoalteromonas qingdaonensis sp. nov., isolated from the intestines of marine benthic organisms.</title>
        <authorList>
            <person name="Lin X."/>
            <person name="Fang S."/>
            <person name="Hu X."/>
        </authorList>
    </citation>
    <scope>NUCLEOTIDE SEQUENCE [LARGE SCALE GENOMIC DNA]</scope>
    <source>
        <strain evidence="2 3">YIC-827</strain>
    </source>
</reference>
<protein>
    <submittedName>
        <fullName evidence="2">Uncharacterized protein</fullName>
    </submittedName>
</protein>
<keyword evidence="1" id="KW-0472">Membrane</keyword>
<comment type="caution">
    <text evidence="2">The sequence shown here is derived from an EMBL/GenBank/DDBJ whole genome shotgun (WGS) entry which is preliminary data.</text>
</comment>
<dbReference type="RefSeq" id="WP_342678255.1">
    <property type="nucleotide sequence ID" value="NZ_JBCGCU010000008.1"/>
</dbReference>
<dbReference type="EMBL" id="JBCGCU010000008">
    <property type="protein sequence ID" value="MEM0515532.1"/>
    <property type="molecule type" value="Genomic_DNA"/>
</dbReference>
<feature type="transmembrane region" description="Helical" evidence="1">
    <location>
        <begin position="39"/>
        <end position="56"/>
    </location>
</feature>
<proteinExistence type="predicted"/>
<gene>
    <name evidence="2" type="ORF">WCN91_08930</name>
</gene>
<organism evidence="2 3">
    <name type="scientific">Pseudoalteromonas qingdaonensis</name>
    <dbReference type="NCBI Taxonomy" id="3131913"/>
    <lineage>
        <taxon>Bacteria</taxon>
        <taxon>Pseudomonadati</taxon>
        <taxon>Pseudomonadota</taxon>
        <taxon>Gammaproteobacteria</taxon>
        <taxon>Alteromonadales</taxon>
        <taxon>Pseudoalteromonadaceae</taxon>
        <taxon>Pseudoalteromonas</taxon>
    </lineage>
</organism>
<dbReference type="Proteomes" id="UP001447008">
    <property type="component" value="Unassembled WGS sequence"/>
</dbReference>
<sequence length="65" mass="7235">MSLVVLTKLVNAGLRRGSVPSMPYIGDDTFKALCWPPEALILVVLFNQFVVVLTTVKNRIRATNF</sequence>
<evidence type="ECO:0000256" key="1">
    <source>
        <dbReference type="SAM" id="Phobius"/>
    </source>
</evidence>
<evidence type="ECO:0000313" key="3">
    <source>
        <dbReference type="Proteomes" id="UP001447008"/>
    </source>
</evidence>
<keyword evidence="1" id="KW-0812">Transmembrane</keyword>
<name>A0ABU9MW85_9GAMM</name>
<accession>A0ABU9MW85</accession>
<evidence type="ECO:0000313" key="2">
    <source>
        <dbReference type="EMBL" id="MEM0515532.1"/>
    </source>
</evidence>
<keyword evidence="3" id="KW-1185">Reference proteome</keyword>